<reference evidence="1" key="1">
    <citation type="journal article" date="2019" name="Sci. Rep.">
        <title>Draft genome of Tanacetum cinerariifolium, the natural source of mosquito coil.</title>
        <authorList>
            <person name="Yamashiro T."/>
            <person name="Shiraishi A."/>
            <person name="Satake H."/>
            <person name="Nakayama K."/>
        </authorList>
    </citation>
    <scope>NUCLEOTIDE SEQUENCE</scope>
</reference>
<sequence length="195" mass="21996">MPYHNAPPLSLLHTEHHTPAAAYTTSPHHPRGHHYYHTMIRRHHHLHTVGCLFVCFGSHHMGRLAAIQLGVFVSWSAATRGVCFVVNNNKGVFAAEKGGCSTVHGSSRGERLRVTVHSRRGSVLLRSSQAKRDAKLLEAVEKRFGRNAATKKTKRNLLKQQYENFTAVSSEMLDQTFDWLQKLVSQLELLEEKLS</sequence>
<protein>
    <submittedName>
        <fullName evidence="1">Uncharacterized protein</fullName>
    </submittedName>
</protein>
<proteinExistence type="predicted"/>
<dbReference type="AlphaFoldDB" id="A0A6L2N6Y8"/>
<accession>A0A6L2N6Y8</accession>
<comment type="caution">
    <text evidence="1">The sequence shown here is derived from an EMBL/GenBank/DDBJ whole genome shotgun (WGS) entry which is preliminary data.</text>
</comment>
<organism evidence="1">
    <name type="scientific">Tanacetum cinerariifolium</name>
    <name type="common">Dalmatian daisy</name>
    <name type="synonym">Chrysanthemum cinerariifolium</name>
    <dbReference type="NCBI Taxonomy" id="118510"/>
    <lineage>
        <taxon>Eukaryota</taxon>
        <taxon>Viridiplantae</taxon>
        <taxon>Streptophyta</taxon>
        <taxon>Embryophyta</taxon>
        <taxon>Tracheophyta</taxon>
        <taxon>Spermatophyta</taxon>
        <taxon>Magnoliopsida</taxon>
        <taxon>eudicotyledons</taxon>
        <taxon>Gunneridae</taxon>
        <taxon>Pentapetalae</taxon>
        <taxon>asterids</taxon>
        <taxon>campanulids</taxon>
        <taxon>Asterales</taxon>
        <taxon>Asteraceae</taxon>
        <taxon>Asteroideae</taxon>
        <taxon>Anthemideae</taxon>
        <taxon>Anthemidinae</taxon>
        <taxon>Tanacetum</taxon>
    </lineage>
</organism>
<dbReference type="EMBL" id="BKCJ010008164">
    <property type="protein sequence ID" value="GEU80882.1"/>
    <property type="molecule type" value="Genomic_DNA"/>
</dbReference>
<gene>
    <name evidence="1" type="ORF">Tci_052860</name>
</gene>
<evidence type="ECO:0000313" key="1">
    <source>
        <dbReference type="EMBL" id="GEU80882.1"/>
    </source>
</evidence>
<name>A0A6L2N6Y8_TANCI</name>